<dbReference type="InterPro" id="IPR036872">
    <property type="entry name" value="CH_dom_sf"/>
</dbReference>
<name>A0A1V9YZN2_ACHHY</name>
<dbReference type="OrthoDB" id="122837at2759"/>
<feature type="region of interest" description="Disordered" evidence="1">
    <location>
        <begin position="375"/>
        <end position="398"/>
    </location>
</feature>
<reference evidence="2 3" key="1">
    <citation type="journal article" date="2014" name="Genome Biol. Evol.">
        <title>The secreted proteins of Achlya hypogyna and Thraustotheca clavata identify the ancestral oomycete secretome and reveal gene acquisitions by horizontal gene transfer.</title>
        <authorList>
            <person name="Misner I."/>
            <person name="Blouin N."/>
            <person name="Leonard G."/>
            <person name="Richards T.A."/>
            <person name="Lane C.E."/>
        </authorList>
    </citation>
    <scope>NUCLEOTIDE SEQUENCE [LARGE SCALE GENOMIC DNA]</scope>
    <source>
        <strain evidence="2 3">ATCC 48635</strain>
    </source>
</reference>
<feature type="region of interest" description="Disordered" evidence="1">
    <location>
        <begin position="725"/>
        <end position="760"/>
    </location>
</feature>
<dbReference type="Proteomes" id="UP000243579">
    <property type="component" value="Unassembled WGS sequence"/>
</dbReference>
<protein>
    <recommendedName>
        <fullName evidence="4">Calponin-homology (CH) domain-containing protein</fullName>
    </recommendedName>
</protein>
<sequence length="873" mass="96398">MASGDDADHEDKQLLHWVNSLPVTSCLLVDSFDQLRSGDVLADIFALVHDNEAGGHTLSGPPAQKVQVVLTAVLQLVSVTEWSHRYVLRDPDTVLDVLDGSVLAIATLLRALKKRWDLLVQHSQQRDRMEAQLLRQVAKTFPTPRVAPPTPSVAPPTPTVAWNASTLHQAPKSRRRPPADAPCPLQPPCKHSIPSRMIDALDAPERSAADADVAAFVAADAQASLAMALAICKWIRSFGIPLRFEGLLAKMTTKEPSAFRTAAARVFEDGVILCQLTAVVVYQSGDLAAKAKLRPVTDQPGTFVPQGCCLRPQTLAQQRHNLQLALALLRELPTITHPVVCAEELHDPRAPAFATHVWTLLQVLYRLMRRERRPPMASVTPKAPPPTPETPPPPKASFPHVTAEQVQRVRTWVQQLGIEAATSDAAGILGDPYRNGSLLCDVLNRVVAVERELKFHPQPRTLHQAKANLQTGFHCLHARRVPLPPLYRALDNGYGLLRGHFHAVWGFWWQLCQALQQVAAPPPVEASVADVAKRKILAVAWLRAKGLLVHLDPAAHPTFDELKPYFVNGTLLLFVASELTLSFVKVRAVPDACPKSVALAHIGHALDLLRSVPCVPQRFLWSDDKIAAGDDGVLLGLLDDLQGLDYPLAVPAAPIEPYQPLDHLLPIREESDDGDDLGDLAERQRRMECVHTQAAISSSRQWREIDIDADDDLLPHPHAPLEVDDDEEARVPALPPPQAPPCQRRTTPPRQPTKSALPPVDTEPLMAWLEHLQIKPLPSLEGPRLLDFASGLVLVQIVEKVEHIRVLEGVCRQPTNKKAPALHNIKKALDILRLKKTMPLGLLRKDREIYTGDRAVILTLLDQVRKVPRRFLR</sequence>
<evidence type="ECO:0000313" key="2">
    <source>
        <dbReference type="EMBL" id="OQR91259.1"/>
    </source>
</evidence>
<comment type="caution">
    <text evidence="2">The sequence shown here is derived from an EMBL/GenBank/DDBJ whole genome shotgun (WGS) entry which is preliminary data.</text>
</comment>
<evidence type="ECO:0000256" key="1">
    <source>
        <dbReference type="SAM" id="MobiDB-lite"/>
    </source>
</evidence>
<evidence type="ECO:0000313" key="3">
    <source>
        <dbReference type="Proteomes" id="UP000243579"/>
    </source>
</evidence>
<proteinExistence type="predicted"/>
<evidence type="ECO:0008006" key="4">
    <source>
        <dbReference type="Google" id="ProtNLM"/>
    </source>
</evidence>
<dbReference type="EMBL" id="JNBR01000545">
    <property type="protein sequence ID" value="OQR91259.1"/>
    <property type="molecule type" value="Genomic_DNA"/>
</dbReference>
<dbReference type="Gene3D" id="1.10.418.10">
    <property type="entry name" value="Calponin-like domain"/>
    <property type="match status" value="1"/>
</dbReference>
<accession>A0A1V9YZN2</accession>
<gene>
    <name evidence="2" type="ORF">ACHHYP_04830</name>
</gene>
<keyword evidence="3" id="KW-1185">Reference proteome</keyword>
<dbReference type="AlphaFoldDB" id="A0A1V9YZN2"/>
<organism evidence="2 3">
    <name type="scientific">Achlya hypogyna</name>
    <name type="common">Oomycete</name>
    <name type="synonym">Protoachlya hypogyna</name>
    <dbReference type="NCBI Taxonomy" id="1202772"/>
    <lineage>
        <taxon>Eukaryota</taxon>
        <taxon>Sar</taxon>
        <taxon>Stramenopiles</taxon>
        <taxon>Oomycota</taxon>
        <taxon>Saprolegniomycetes</taxon>
        <taxon>Saprolegniales</taxon>
        <taxon>Achlyaceae</taxon>
        <taxon>Achlya</taxon>
    </lineage>
</organism>
<feature type="compositionally biased region" description="Pro residues" evidence="1">
    <location>
        <begin position="382"/>
        <end position="396"/>
    </location>
</feature>